<reference evidence="1" key="1">
    <citation type="submission" date="2021-03" db="EMBL/GenBank/DDBJ databases">
        <title>Comparative genomics and phylogenomic investigation of the class Geoglossomycetes provide insights into ecological specialization and systematics.</title>
        <authorList>
            <person name="Melie T."/>
            <person name="Pirro S."/>
            <person name="Miller A.N."/>
            <person name="Quandt A."/>
        </authorList>
    </citation>
    <scope>NUCLEOTIDE SEQUENCE</scope>
    <source>
        <strain evidence="1">GBOQ0MN5Z8</strain>
    </source>
</reference>
<organism evidence="1 2">
    <name type="scientific">Glutinoglossum americanum</name>
    <dbReference type="NCBI Taxonomy" id="1670608"/>
    <lineage>
        <taxon>Eukaryota</taxon>
        <taxon>Fungi</taxon>
        <taxon>Dikarya</taxon>
        <taxon>Ascomycota</taxon>
        <taxon>Pezizomycotina</taxon>
        <taxon>Geoglossomycetes</taxon>
        <taxon>Geoglossales</taxon>
        <taxon>Geoglossaceae</taxon>
        <taxon>Glutinoglossum</taxon>
    </lineage>
</organism>
<proteinExistence type="predicted"/>
<comment type="caution">
    <text evidence="1">The sequence shown here is derived from an EMBL/GenBank/DDBJ whole genome shotgun (WGS) entry which is preliminary data.</text>
</comment>
<dbReference type="Proteomes" id="UP000698800">
    <property type="component" value="Unassembled WGS sequence"/>
</dbReference>
<gene>
    <name evidence="1" type="ORF">FGG08_002816</name>
</gene>
<protein>
    <submittedName>
        <fullName evidence="1">Uncharacterized protein</fullName>
    </submittedName>
</protein>
<dbReference type="EMBL" id="JAGHQL010000045">
    <property type="protein sequence ID" value="KAH0542861.1"/>
    <property type="molecule type" value="Genomic_DNA"/>
</dbReference>
<sequence length="171" mass="20262">MAPAQRRPQTNRHSHTERRSAEYFMTKIKGPILKVEKSRAPAMKKQMNIYAGMWKRFCLETQIDENDVLACGVDDLESGKAQIYEVYLEWILFLGGIQYEESLITNWYYIRMLHRNKNQERDIGSIIWKHISNTYDVKQYATEQYRVQMIFMLHSLGLQLLVQKLLSKVLV</sequence>
<evidence type="ECO:0000313" key="2">
    <source>
        <dbReference type="Proteomes" id="UP000698800"/>
    </source>
</evidence>
<keyword evidence="2" id="KW-1185">Reference proteome</keyword>
<dbReference type="AlphaFoldDB" id="A0A9P8HZK5"/>
<name>A0A9P8HZK5_9PEZI</name>
<evidence type="ECO:0000313" key="1">
    <source>
        <dbReference type="EMBL" id="KAH0542861.1"/>
    </source>
</evidence>
<accession>A0A9P8HZK5</accession>